<organism evidence="8">
    <name type="scientific">Triatoma matogrossensis</name>
    <dbReference type="NCBI Taxonomy" id="162370"/>
    <lineage>
        <taxon>Eukaryota</taxon>
        <taxon>Metazoa</taxon>
        <taxon>Ecdysozoa</taxon>
        <taxon>Arthropoda</taxon>
        <taxon>Hexapoda</taxon>
        <taxon>Insecta</taxon>
        <taxon>Pterygota</taxon>
        <taxon>Neoptera</taxon>
        <taxon>Paraneoptera</taxon>
        <taxon>Hemiptera</taxon>
        <taxon>Heteroptera</taxon>
        <taxon>Panheteroptera</taxon>
        <taxon>Cimicomorpha</taxon>
        <taxon>Reduviidae</taxon>
        <taxon>Triatominae</taxon>
        <taxon>Triatoma</taxon>
    </lineage>
</organism>
<comment type="subcellular location">
    <subcellularLocation>
        <location evidence="1">Secreted</location>
    </subcellularLocation>
</comment>
<name>E2J770_9HEMI</name>
<dbReference type="Gene3D" id="2.40.128.20">
    <property type="match status" value="1"/>
</dbReference>
<evidence type="ECO:0000256" key="4">
    <source>
        <dbReference type="ARBA" id="ARBA00022729"/>
    </source>
</evidence>
<sequence>MKTFIALTFIGILTYAYAQCHEVNIMENFNATKFLNCTWHVTHTKNLESDSVCEIFEISKTSDNKHVVEYNLGSDEQEIKFRCEAESEEDVKILYFNCTVNDETAFQADYLILDTDYDDYAVFYRCITFESSGSQDDNYLLLRRKQGKQLIPECVTRWISSLGLQECSDLKKSCLK</sequence>
<evidence type="ECO:0000256" key="1">
    <source>
        <dbReference type="ARBA" id="ARBA00004613"/>
    </source>
</evidence>
<dbReference type="EMBL" id="HP429288">
    <property type="protein sequence ID" value="ADN29788.1"/>
    <property type="molecule type" value="mRNA"/>
</dbReference>
<comment type="similarity">
    <text evidence="6">Belongs to the calycin superfamily. Triabin family.</text>
</comment>
<evidence type="ECO:0000256" key="7">
    <source>
        <dbReference type="SAM" id="SignalP"/>
    </source>
</evidence>
<dbReference type="AlphaFoldDB" id="E2J770"/>
<dbReference type="GO" id="GO:0090729">
    <property type="term" value="F:toxin activity"/>
    <property type="evidence" value="ECO:0007669"/>
    <property type="project" value="UniProtKB-KW"/>
</dbReference>
<keyword evidence="4 7" id="KW-0732">Signal</keyword>
<reference evidence="8" key="1">
    <citation type="journal article" date="2012" name="Am. J. Trop. Med. Hyg.">
        <title>An insight into the sialotranscriptome of Triatoma matogrossensis, a kissing bug associated with fogo selvagem in South America.</title>
        <authorList>
            <person name="Assumpcao T.C."/>
            <person name="Eaton D.P."/>
            <person name="Pham V.M."/>
            <person name="Francischetti I.M."/>
            <person name="Aoki V."/>
            <person name="Hans-Filho G."/>
            <person name="Rivitti E.A."/>
            <person name="Valenzuela J.G."/>
            <person name="Diaz L.A."/>
            <person name="Ribeiro J.M."/>
        </authorList>
    </citation>
    <scope>NUCLEOTIDE SEQUENCE</scope>
    <source>
        <tissue evidence="8">Salivary gland</tissue>
    </source>
</reference>
<feature type="signal peptide" evidence="7">
    <location>
        <begin position="1"/>
        <end position="18"/>
    </location>
</feature>
<evidence type="ECO:0000256" key="5">
    <source>
        <dbReference type="ARBA" id="ARBA00023240"/>
    </source>
</evidence>
<dbReference type="InterPro" id="IPR012674">
    <property type="entry name" value="Calycin"/>
</dbReference>
<evidence type="ECO:0000256" key="6">
    <source>
        <dbReference type="ARBA" id="ARBA00034121"/>
    </source>
</evidence>
<protein>
    <submittedName>
        <fullName evidence="8">Salivary triabin</fullName>
    </submittedName>
</protein>
<keyword evidence="5" id="KW-1199">Hemostasis impairing toxin</keyword>
<dbReference type="Pfam" id="PF03973">
    <property type="entry name" value="Triabin"/>
    <property type="match status" value="1"/>
</dbReference>
<dbReference type="SUPFAM" id="SSF50814">
    <property type="entry name" value="Lipocalins"/>
    <property type="match status" value="1"/>
</dbReference>
<evidence type="ECO:0000313" key="8">
    <source>
        <dbReference type="EMBL" id="ADN29788.1"/>
    </source>
</evidence>
<dbReference type="CDD" id="cd19423">
    <property type="entry name" value="lipocalin_LTBP1-like"/>
    <property type="match status" value="1"/>
</dbReference>
<evidence type="ECO:0000256" key="3">
    <source>
        <dbReference type="ARBA" id="ARBA00022656"/>
    </source>
</evidence>
<proteinExistence type="evidence at transcript level"/>
<dbReference type="GO" id="GO:0030682">
    <property type="term" value="P:symbiont-mediated perturbation of host defenses"/>
    <property type="evidence" value="ECO:0007669"/>
    <property type="project" value="InterPro"/>
</dbReference>
<accession>E2J770</accession>
<keyword evidence="3" id="KW-0800">Toxin</keyword>
<keyword evidence="2" id="KW-0964">Secreted</keyword>
<dbReference type="InterPro" id="IPR005657">
    <property type="entry name" value="Triabi/Procalin"/>
</dbReference>
<feature type="chain" id="PRO_5003159790" evidence="7">
    <location>
        <begin position="19"/>
        <end position="176"/>
    </location>
</feature>
<dbReference type="GO" id="GO:0005576">
    <property type="term" value="C:extracellular region"/>
    <property type="evidence" value="ECO:0007669"/>
    <property type="project" value="UniProtKB-SubCell"/>
</dbReference>
<evidence type="ECO:0000256" key="2">
    <source>
        <dbReference type="ARBA" id="ARBA00022525"/>
    </source>
</evidence>